<dbReference type="GO" id="GO:0008685">
    <property type="term" value="F:2-C-methyl-D-erythritol 2,4-cyclodiphosphate synthase activity"/>
    <property type="evidence" value="ECO:0007669"/>
    <property type="project" value="UniProtKB-UniRule"/>
</dbReference>
<keyword evidence="5 7" id="KW-0414">Isoprene biosynthesis</keyword>
<evidence type="ECO:0000256" key="3">
    <source>
        <dbReference type="ARBA" id="ARBA00012579"/>
    </source>
</evidence>
<feature type="binding site" evidence="7">
    <location>
        <begin position="56"/>
        <end position="58"/>
    </location>
    <ligand>
        <name>4-CDP-2-C-methyl-D-erythritol 2-phosphate</name>
        <dbReference type="ChEBI" id="CHEBI:57919"/>
    </ligand>
</feature>
<feature type="binding site" evidence="7">
    <location>
        <begin position="34"/>
        <end position="35"/>
    </location>
    <ligand>
        <name>4-CDP-2-C-methyl-D-erythritol 2-phosphate</name>
        <dbReference type="ChEBI" id="CHEBI:57919"/>
    </ligand>
</feature>
<evidence type="ECO:0000256" key="6">
    <source>
        <dbReference type="ARBA" id="ARBA00023239"/>
    </source>
</evidence>
<dbReference type="PANTHER" id="PTHR43181:SF1">
    <property type="entry name" value="2-C-METHYL-D-ERYTHRITOL 2,4-CYCLODIPHOSPHATE SYNTHASE, CHLOROPLASTIC"/>
    <property type="match status" value="1"/>
</dbReference>
<comment type="similarity">
    <text evidence="7 8">Belongs to the IspF family.</text>
</comment>
<evidence type="ECO:0000256" key="1">
    <source>
        <dbReference type="ARBA" id="ARBA00000200"/>
    </source>
</evidence>
<feature type="binding site" evidence="7">
    <location>
        <position position="8"/>
    </location>
    <ligand>
        <name>a divalent metal cation</name>
        <dbReference type="ChEBI" id="CHEBI:60240"/>
    </ligand>
</feature>
<dbReference type="EMBL" id="JAQQAL010000044">
    <property type="protein sequence ID" value="MDC7228332.1"/>
    <property type="molecule type" value="Genomic_DNA"/>
</dbReference>
<comment type="caution">
    <text evidence="7">Lacks conserved residue(s) required for the propagation of feature annotation.</text>
</comment>
<evidence type="ECO:0000313" key="10">
    <source>
        <dbReference type="EMBL" id="MDC7228332.1"/>
    </source>
</evidence>
<dbReference type="InterPro" id="IPR020555">
    <property type="entry name" value="MECDP_synthase_CS"/>
</dbReference>
<feature type="binding site" evidence="7">
    <location>
        <begin position="8"/>
        <end position="10"/>
    </location>
    <ligand>
        <name>4-CDP-2-C-methyl-D-erythritol 2-phosphate</name>
        <dbReference type="ChEBI" id="CHEBI:57919"/>
    </ligand>
</feature>
<evidence type="ECO:0000259" key="9">
    <source>
        <dbReference type="Pfam" id="PF02542"/>
    </source>
</evidence>
<keyword evidence="6 7" id="KW-0456">Lyase</keyword>
<dbReference type="SUPFAM" id="SSF69765">
    <property type="entry name" value="IpsF-like"/>
    <property type="match status" value="1"/>
</dbReference>
<feature type="site" description="Transition state stabilizer" evidence="7">
    <location>
        <position position="34"/>
    </location>
</feature>
<gene>
    <name evidence="7 10" type="primary">ispF</name>
    <name evidence="10" type="ORF">PQJ61_16335</name>
</gene>
<comment type="caution">
    <text evidence="10">The sequence shown here is derived from an EMBL/GenBank/DDBJ whole genome shotgun (WGS) entry which is preliminary data.</text>
</comment>
<evidence type="ECO:0000256" key="8">
    <source>
        <dbReference type="RuleBase" id="RU004395"/>
    </source>
</evidence>
<dbReference type="Gene3D" id="3.30.1330.50">
    <property type="entry name" value="2-C-methyl-D-erythritol 2,4-cyclodiphosphate synthase"/>
    <property type="match status" value="1"/>
</dbReference>
<dbReference type="NCBIfam" id="TIGR00151">
    <property type="entry name" value="ispF"/>
    <property type="match status" value="1"/>
</dbReference>
<comment type="subunit">
    <text evidence="7">Homotrimer.</text>
</comment>
<reference evidence="10 11" key="1">
    <citation type="submission" date="2022-12" db="EMBL/GenBank/DDBJ databases">
        <title>Metagenome assembled genome from gulf of manar.</title>
        <authorList>
            <person name="Kohli P."/>
            <person name="Pk S."/>
            <person name="Venkata Ramana C."/>
            <person name="Sasikala C."/>
        </authorList>
    </citation>
    <scope>NUCLEOTIDE SEQUENCE [LARGE SCALE GENOMIC DNA]</scope>
    <source>
        <strain evidence="10">JB008</strain>
    </source>
</reference>
<feature type="binding site" evidence="7">
    <location>
        <position position="10"/>
    </location>
    <ligand>
        <name>a divalent metal cation</name>
        <dbReference type="ChEBI" id="CHEBI:60240"/>
    </ligand>
</feature>
<sequence length="157" mass="16330">MRIGQGWDVHRMEPGLKLIIGGTLIESQYGPVAHSDGDVLAHAIIDAVLGAAAASDIGSHFPDTSAQWKDSDSLKLLKHAVDTAAAAGLRLVNIDSTVILQKPKLRPYIDSMRERIAAAAGLAPGAVSVKAKTAEGIGELGAGRAVEAIAVVLTEEY</sequence>
<proteinExistence type="inferred from homology"/>
<dbReference type="CDD" id="cd00554">
    <property type="entry name" value="MECDP_synthase"/>
    <property type="match status" value="1"/>
</dbReference>
<comment type="catalytic activity">
    <reaction evidence="1 7 8">
        <text>4-CDP-2-C-methyl-D-erythritol 2-phosphate = 2-C-methyl-D-erythritol 2,4-cyclic diphosphate + CMP</text>
        <dbReference type="Rhea" id="RHEA:23864"/>
        <dbReference type="ChEBI" id="CHEBI:57919"/>
        <dbReference type="ChEBI" id="CHEBI:58483"/>
        <dbReference type="ChEBI" id="CHEBI:60377"/>
        <dbReference type="EC" id="4.6.1.12"/>
    </reaction>
</comment>
<dbReference type="Proteomes" id="UP001221217">
    <property type="component" value="Unassembled WGS sequence"/>
</dbReference>
<dbReference type="PANTHER" id="PTHR43181">
    <property type="entry name" value="2-C-METHYL-D-ERYTHRITOL 2,4-CYCLODIPHOSPHATE SYNTHASE, CHLOROPLASTIC"/>
    <property type="match status" value="1"/>
</dbReference>
<evidence type="ECO:0000256" key="7">
    <source>
        <dbReference type="HAMAP-Rule" id="MF_00107"/>
    </source>
</evidence>
<evidence type="ECO:0000256" key="4">
    <source>
        <dbReference type="ARBA" id="ARBA00022723"/>
    </source>
</evidence>
<dbReference type="GO" id="GO:0019288">
    <property type="term" value="P:isopentenyl diphosphate biosynthetic process, methylerythritol 4-phosphate pathway"/>
    <property type="evidence" value="ECO:0007669"/>
    <property type="project" value="UniProtKB-UniRule"/>
</dbReference>
<evidence type="ECO:0000256" key="5">
    <source>
        <dbReference type="ARBA" id="ARBA00023229"/>
    </source>
</evidence>
<feature type="domain" description="2-C-methyl-D-erythritol 2,4-cyclodiphosphate synthase" evidence="9">
    <location>
        <begin position="1"/>
        <end position="154"/>
    </location>
</feature>
<dbReference type="InterPro" id="IPR036571">
    <property type="entry name" value="MECDP_synthase_sf"/>
</dbReference>
<dbReference type="HAMAP" id="MF_00107">
    <property type="entry name" value="IspF"/>
    <property type="match status" value="1"/>
</dbReference>
<comment type="function">
    <text evidence="7">Involved in the biosynthesis of isopentenyl diphosphate (IPP) and dimethylallyl diphosphate (DMAPP), two major building blocks of isoprenoid compounds. Catalyzes the conversion of 4-diphosphocytidyl-2-C-methyl-D-erythritol 2-phosphate (CDP-ME2P) to 2-C-methyl-D-erythritol 2,4-cyclodiphosphate (ME-CPP) with a corresponding release of cytidine 5-monophosphate (CMP).</text>
</comment>
<feature type="binding site" evidence="7">
    <location>
        <position position="42"/>
    </location>
    <ligand>
        <name>a divalent metal cation</name>
        <dbReference type="ChEBI" id="CHEBI:60240"/>
    </ligand>
</feature>
<comment type="cofactor">
    <cofactor evidence="7">
        <name>a divalent metal cation</name>
        <dbReference type="ChEBI" id="CHEBI:60240"/>
    </cofactor>
    <text evidence="7">Binds 1 divalent metal cation per subunit.</text>
</comment>
<evidence type="ECO:0000256" key="2">
    <source>
        <dbReference type="ARBA" id="ARBA00004709"/>
    </source>
</evidence>
<dbReference type="InterPro" id="IPR003526">
    <property type="entry name" value="MECDP_synthase"/>
</dbReference>
<dbReference type="GO" id="GO:0016114">
    <property type="term" value="P:terpenoid biosynthetic process"/>
    <property type="evidence" value="ECO:0007669"/>
    <property type="project" value="InterPro"/>
</dbReference>
<organism evidence="10 11">
    <name type="scientific">Candidatus Thalassospirochaeta sargassi</name>
    <dbReference type="NCBI Taxonomy" id="3119039"/>
    <lineage>
        <taxon>Bacteria</taxon>
        <taxon>Pseudomonadati</taxon>
        <taxon>Spirochaetota</taxon>
        <taxon>Spirochaetia</taxon>
        <taxon>Spirochaetales</taxon>
        <taxon>Spirochaetaceae</taxon>
        <taxon>Candidatus Thalassospirochaeta</taxon>
    </lineage>
</organism>
<comment type="pathway">
    <text evidence="2 7">Isoprenoid biosynthesis; isopentenyl diphosphate biosynthesis via DXP pathway; isopentenyl diphosphate from 1-deoxy-D-xylulose 5-phosphate: step 4/6.</text>
</comment>
<feature type="site" description="Transition state stabilizer" evidence="7">
    <location>
        <position position="133"/>
    </location>
</feature>
<protein>
    <recommendedName>
        <fullName evidence="3 7">2-C-methyl-D-erythritol 2,4-cyclodiphosphate synthase</fullName>
        <shortName evidence="7">MECDP-synthase</shortName>
        <shortName evidence="7">MECPP-synthase</shortName>
        <shortName evidence="7">MECPS</shortName>
        <ecNumber evidence="3 7">4.6.1.12</ecNumber>
    </recommendedName>
</protein>
<dbReference type="EC" id="4.6.1.12" evidence="3 7"/>
<accession>A0AAJ1ML03</accession>
<name>A0AAJ1ML03_9SPIO</name>
<dbReference type="GO" id="GO:0046872">
    <property type="term" value="F:metal ion binding"/>
    <property type="evidence" value="ECO:0007669"/>
    <property type="project" value="UniProtKB-KW"/>
</dbReference>
<dbReference type="PROSITE" id="PS01350">
    <property type="entry name" value="ISPF"/>
    <property type="match status" value="1"/>
</dbReference>
<dbReference type="Pfam" id="PF02542">
    <property type="entry name" value="YgbB"/>
    <property type="match status" value="1"/>
</dbReference>
<evidence type="ECO:0000313" key="11">
    <source>
        <dbReference type="Proteomes" id="UP001221217"/>
    </source>
</evidence>
<keyword evidence="4 7" id="KW-0479">Metal-binding</keyword>
<dbReference type="AlphaFoldDB" id="A0AAJ1ML03"/>